<dbReference type="Proteomes" id="UP000886857">
    <property type="component" value="Unassembled WGS sequence"/>
</dbReference>
<keyword evidence="3" id="KW-0285">Flavoprotein</keyword>
<dbReference type="GO" id="GO:0009055">
    <property type="term" value="F:electron transfer activity"/>
    <property type="evidence" value="ECO:0007669"/>
    <property type="project" value="InterPro"/>
</dbReference>
<dbReference type="GO" id="GO:0005886">
    <property type="term" value="C:plasma membrane"/>
    <property type="evidence" value="ECO:0007669"/>
    <property type="project" value="InterPro"/>
</dbReference>
<evidence type="ECO:0000259" key="7">
    <source>
        <dbReference type="Pfam" id="PF04205"/>
    </source>
</evidence>
<evidence type="ECO:0000313" key="8">
    <source>
        <dbReference type="EMBL" id="HIU99448.1"/>
    </source>
</evidence>
<dbReference type="GO" id="GO:0022900">
    <property type="term" value="P:electron transport chain"/>
    <property type="evidence" value="ECO:0007669"/>
    <property type="project" value="InterPro"/>
</dbReference>
<reference evidence="8" key="2">
    <citation type="journal article" date="2021" name="PeerJ">
        <title>Extensive microbial diversity within the chicken gut microbiome revealed by metagenomics and culture.</title>
        <authorList>
            <person name="Gilroy R."/>
            <person name="Ravi A."/>
            <person name="Getino M."/>
            <person name="Pursley I."/>
            <person name="Horton D.L."/>
            <person name="Alikhan N.F."/>
            <person name="Baker D."/>
            <person name="Gharbi K."/>
            <person name="Hall N."/>
            <person name="Watson M."/>
            <person name="Adriaenssens E.M."/>
            <person name="Foster-Nyarko E."/>
            <person name="Jarju S."/>
            <person name="Secka A."/>
            <person name="Antonio M."/>
            <person name="Oren A."/>
            <person name="Chaudhuri R.R."/>
            <person name="La Ragione R."/>
            <person name="Hildebrand F."/>
            <person name="Pallen M.J."/>
        </authorList>
    </citation>
    <scope>NUCLEOTIDE SEQUENCE</scope>
    <source>
        <strain evidence="8">10406</strain>
    </source>
</reference>
<reference evidence="8" key="1">
    <citation type="submission" date="2020-10" db="EMBL/GenBank/DDBJ databases">
        <authorList>
            <person name="Gilroy R."/>
        </authorList>
    </citation>
    <scope>NUCLEOTIDE SEQUENCE</scope>
    <source>
        <strain evidence="8">10406</strain>
    </source>
</reference>
<dbReference type="EMBL" id="DVOE01000094">
    <property type="protein sequence ID" value="HIU99448.1"/>
    <property type="molecule type" value="Genomic_DNA"/>
</dbReference>
<evidence type="ECO:0000313" key="9">
    <source>
        <dbReference type="Proteomes" id="UP000886857"/>
    </source>
</evidence>
<dbReference type="PANTHER" id="PTHR36118">
    <property type="entry name" value="ION-TRANSLOCATING OXIDOREDUCTASE COMPLEX SUBUNIT G"/>
    <property type="match status" value="1"/>
</dbReference>
<keyword evidence="4" id="KW-0288">FMN</keyword>
<evidence type="ECO:0000256" key="2">
    <source>
        <dbReference type="ARBA" id="ARBA00022553"/>
    </source>
</evidence>
<sequence>MSERRVRTLDAPARFVTKDMVMCVVVLAVIALVAGVLLGLVNWLTYVDPAAAVAEQVAEHYGVDPSLVSSAEDRAMSAPGASSTVDAAYVVSREGETLAYAYLVSGAGAYKGTVQFIFYVTRGGRIEGTEVYASSETAGIGSKVLTKDNLARLVGLDLGAITDYGDVGSSAVRDEGVYITGATYTSKSLVNAVRALAYAFAAASGEVTT</sequence>
<dbReference type="InterPro" id="IPR010209">
    <property type="entry name" value="Ion_transpt_RnfG/RsxG"/>
</dbReference>
<accession>A0A9D1NB56</accession>
<comment type="caution">
    <text evidence="8">The sequence shown here is derived from an EMBL/GenBank/DDBJ whole genome shotgun (WGS) entry which is preliminary data.</text>
</comment>
<evidence type="ECO:0000256" key="6">
    <source>
        <dbReference type="SAM" id="Phobius"/>
    </source>
</evidence>
<dbReference type="GO" id="GO:0010181">
    <property type="term" value="F:FMN binding"/>
    <property type="evidence" value="ECO:0007669"/>
    <property type="project" value="InterPro"/>
</dbReference>
<keyword evidence="6" id="KW-0472">Membrane</keyword>
<protein>
    <submittedName>
        <fullName evidence="8">FMN-binding protein</fullName>
    </submittedName>
</protein>
<evidence type="ECO:0000256" key="3">
    <source>
        <dbReference type="ARBA" id="ARBA00022630"/>
    </source>
</evidence>
<dbReference type="InterPro" id="IPR007329">
    <property type="entry name" value="FMN-bd"/>
</dbReference>
<keyword evidence="6" id="KW-0812">Transmembrane</keyword>
<organism evidence="8 9">
    <name type="scientific">Candidatus Limadaptatus stercoripullorum</name>
    <dbReference type="NCBI Taxonomy" id="2840846"/>
    <lineage>
        <taxon>Bacteria</taxon>
        <taxon>Bacillati</taxon>
        <taxon>Bacillota</taxon>
        <taxon>Clostridia</taxon>
        <taxon>Eubacteriales</taxon>
        <taxon>Candidatus Limadaptatus</taxon>
    </lineage>
</organism>
<gene>
    <name evidence="8" type="ORF">IAC73_06365</name>
</gene>
<keyword evidence="1" id="KW-0813">Transport</keyword>
<evidence type="ECO:0000256" key="5">
    <source>
        <dbReference type="ARBA" id="ARBA00022982"/>
    </source>
</evidence>
<evidence type="ECO:0000256" key="4">
    <source>
        <dbReference type="ARBA" id="ARBA00022643"/>
    </source>
</evidence>
<keyword evidence="5" id="KW-0249">Electron transport</keyword>
<dbReference type="PANTHER" id="PTHR36118:SF1">
    <property type="entry name" value="ION-TRANSLOCATING OXIDOREDUCTASE COMPLEX SUBUNIT G"/>
    <property type="match status" value="1"/>
</dbReference>
<keyword evidence="6" id="KW-1133">Transmembrane helix</keyword>
<feature type="domain" description="FMN-binding" evidence="7">
    <location>
        <begin position="110"/>
        <end position="195"/>
    </location>
</feature>
<keyword evidence="2" id="KW-0597">Phosphoprotein</keyword>
<dbReference type="AlphaFoldDB" id="A0A9D1NB56"/>
<proteinExistence type="predicted"/>
<dbReference type="Pfam" id="PF04205">
    <property type="entry name" value="FMN_bind"/>
    <property type="match status" value="1"/>
</dbReference>
<feature type="transmembrane region" description="Helical" evidence="6">
    <location>
        <begin position="21"/>
        <end position="44"/>
    </location>
</feature>
<evidence type="ECO:0000256" key="1">
    <source>
        <dbReference type="ARBA" id="ARBA00022448"/>
    </source>
</evidence>
<name>A0A9D1NB56_9FIRM</name>